<keyword evidence="5 8" id="KW-0067">ATP-binding</keyword>
<dbReference type="InterPro" id="IPR020568">
    <property type="entry name" value="Ribosomal_Su5_D2-typ_SF"/>
</dbReference>
<evidence type="ECO:0000313" key="12">
    <source>
        <dbReference type="Proteomes" id="UP000346198"/>
    </source>
</evidence>
<evidence type="ECO:0000256" key="1">
    <source>
        <dbReference type="ARBA" id="ARBA00004496"/>
    </source>
</evidence>
<feature type="binding site" evidence="9">
    <location>
        <position position="171"/>
    </location>
    <ligand>
        <name>ATP</name>
        <dbReference type="ChEBI" id="CHEBI:30616"/>
    </ligand>
</feature>
<evidence type="ECO:0000259" key="10">
    <source>
        <dbReference type="SMART" id="SM00387"/>
    </source>
</evidence>
<feature type="binding site" evidence="9">
    <location>
        <position position="79"/>
    </location>
    <ligand>
        <name>ATP</name>
        <dbReference type="ChEBI" id="CHEBI:30616"/>
    </ligand>
</feature>
<dbReference type="PROSITE" id="PS00298">
    <property type="entry name" value="HSP90"/>
    <property type="match status" value="1"/>
</dbReference>
<feature type="binding site" evidence="9">
    <location>
        <begin position="99"/>
        <end position="100"/>
    </location>
    <ligand>
        <name>ATP</name>
        <dbReference type="ChEBI" id="CHEBI:30616"/>
    </ligand>
</feature>
<dbReference type="InterPro" id="IPR003594">
    <property type="entry name" value="HATPase_dom"/>
</dbReference>
<dbReference type="Proteomes" id="UP000346198">
    <property type="component" value="Unassembled WGS sequence"/>
</dbReference>
<dbReference type="InterPro" id="IPR036890">
    <property type="entry name" value="HATPase_C_sf"/>
</dbReference>
<organism evidence="11 12">
    <name type="scientific">Pontiella sulfatireligans</name>
    <dbReference type="NCBI Taxonomy" id="2750658"/>
    <lineage>
        <taxon>Bacteria</taxon>
        <taxon>Pseudomonadati</taxon>
        <taxon>Kiritimatiellota</taxon>
        <taxon>Kiritimatiellia</taxon>
        <taxon>Kiritimatiellales</taxon>
        <taxon>Pontiellaceae</taxon>
        <taxon>Pontiella</taxon>
    </lineage>
</organism>
<evidence type="ECO:0000313" key="11">
    <source>
        <dbReference type="EMBL" id="VGO20089.1"/>
    </source>
</evidence>
<keyword evidence="4 8" id="KW-0547">Nucleotide-binding</keyword>
<dbReference type="SUPFAM" id="SSF55874">
    <property type="entry name" value="ATPase domain of HSP90 chaperone/DNA topoisomerase II/histidine kinase"/>
    <property type="match status" value="1"/>
</dbReference>
<feature type="binding site" evidence="9">
    <location>
        <begin position="122"/>
        <end position="127"/>
    </location>
    <ligand>
        <name>ATP</name>
        <dbReference type="ChEBI" id="CHEBI:30616"/>
    </ligand>
</feature>
<dbReference type="GO" id="GO:0051082">
    <property type="term" value="F:unfolded protein binding"/>
    <property type="evidence" value="ECO:0007669"/>
    <property type="project" value="UniProtKB-UniRule"/>
</dbReference>
<gene>
    <name evidence="8 11" type="primary">htpG</name>
    <name evidence="11" type="ORF">SCARR_02149</name>
</gene>
<dbReference type="Gene3D" id="3.40.50.11260">
    <property type="match status" value="1"/>
</dbReference>
<feature type="binding site" evidence="9">
    <location>
        <position position="84"/>
    </location>
    <ligand>
        <name>ATP</name>
        <dbReference type="ChEBI" id="CHEBI:30616"/>
    </ligand>
</feature>
<feature type="binding site" evidence="9">
    <location>
        <position position="37"/>
    </location>
    <ligand>
        <name>ATP</name>
        <dbReference type="ChEBI" id="CHEBI:30616"/>
    </ligand>
</feature>
<dbReference type="FunFam" id="3.30.565.10:FF:000009">
    <property type="entry name" value="Molecular chaperone HtpG"/>
    <property type="match status" value="1"/>
</dbReference>
<evidence type="ECO:0000256" key="5">
    <source>
        <dbReference type="ARBA" id="ARBA00022840"/>
    </source>
</evidence>
<feature type="binding site" evidence="9">
    <location>
        <position position="33"/>
    </location>
    <ligand>
        <name>ATP</name>
        <dbReference type="ChEBI" id="CHEBI:30616"/>
    </ligand>
</feature>
<evidence type="ECO:0000256" key="8">
    <source>
        <dbReference type="HAMAP-Rule" id="MF_00505"/>
    </source>
</evidence>
<comment type="similarity">
    <text evidence="2 8">Belongs to the heat shock protein 90 family.</text>
</comment>
<dbReference type="SUPFAM" id="SSF54211">
    <property type="entry name" value="Ribosomal protein S5 domain 2-like"/>
    <property type="match status" value="1"/>
</dbReference>
<dbReference type="Gene3D" id="3.30.565.10">
    <property type="entry name" value="Histidine kinase-like ATPase, C-terminal domain"/>
    <property type="match status" value="1"/>
</dbReference>
<sequence>MSEQTMEFKTELAQLLHLITHSLYSHREVFLRELISNACDAIDKVRFEGLNNDELLDGNSDWKISLRADKEAKTLTISDNGIGMSRDQVIENLGTIAHSGTKAFLAKAKEMDVQNNPELIGQFGVGFYASFMVADDVTVITKAHGEDAIQWESKGTGEFTLSDSDKETRGTEIILHLKEDAAEYLDEWTIRSTVKKFSDFLEHPVVLFTTVKDEETEVEEEKEEQINTQKAIWLRPKNEITDEEYGEFYKHISHDMNSPAETIHYNAEGAIEFKALLFIPEAKPFDMMMNNDPKAHLHLYVQRVFISNEFDNLLPGYLRFVKGVVDSSDLPLNVSREILQENPMLDKIRKNLVGRILKTLAQMKKKDYAEFLIFHENFSTILKEGLQSDWENKEKIADLLLFESTSKDAGEKTCFADYVENMAEGQEEILYLAGENRGSIENSPYLESFKADGKEVLLMIDPIDDFVIPQLMEYKGKKLKAVNKGDIEEDKEKLKDEEKQFEGYIGFAKELLEGVKEVKLTTRLKDSAAVLVGDEMSMSPHIEEMMRRMGQDVPKKESVLELNPEHAVVKKVQALYDADQKDPKVETLTKLLHDQAVIASGAKLDDPAGFAARMNEMLVD</sequence>
<dbReference type="GO" id="GO:0016887">
    <property type="term" value="F:ATP hydrolysis activity"/>
    <property type="evidence" value="ECO:0007669"/>
    <property type="project" value="InterPro"/>
</dbReference>
<name>A0A6C2UJF4_9BACT</name>
<reference evidence="11 12" key="1">
    <citation type="submission" date="2019-04" db="EMBL/GenBank/DDBJ databases">
        <authorList>
            <person name="Van Vliet M D."/>
        </authorList>
    </citation>
    <scope>NUCLEOTIDE SEQUENCE [LARGE SCALE GENOMIC DNA]</scope>
    <source>
        <strain evidence="11 12">F21</strain>
    </source>
</reference>
<evidence type="ECO:0000256" key="7">
    <source>
        <dbReference type="ARBA" id="ARBA00023186"/>
    </source>
</evidence>
<keyword evidence="7 8" id="KW-0143">Chaperone</keyword>
<comment type="subunit">
    <text evidence="8">Homodimer.</text>
</comment>
<dbReference type="SMART" id="SM00387">
    <property type="entry name" value="HATPase_c"/>
    <property type="match status" value="1"/>
</dbReference>
<dbReference type="Pfam" id="PF00183">
    <property type="entry name" value="HSP90"/>
    <property type="match status" value="1"/>
</dbReference>
<feature type="region of interest" description="C" evidence="8">
    <location>
        <begin position="545"/>
        <end position="620"/>
    </location>
</feature>
<dbReference type="NCBIfam" id="NF003555">
    <property type="entry name" value="PRK05218.1"/>
    <property type="match status" value="1"/>
</dbReference>
<feature type="binding site" evidence="9">
    <location>
        <position position="92"/>
    </location>
    <ligand>
        <name>ATP</name>
        <dbReference type="ChEBI" id="CHEBI:30616"/>
    </ligand>
</feature>
<comment type="subcellular location">
    <subcellularLocation>
        <location evidence="1 8">Cytoplasm</location>
    </subcellularLocation>
</comment>
<evidence type="ECO:0000256" key="6">
    <source>
        <dbReference type="ARBA" id="ARBA00023016"/>
    </source>
</evidence>
<dbReference type="InterPro" id="IPR001404">
    <property type="entry name" value="Hsp90_fam"/>
</dbReference>
<dbReference type="AlphaFoldDB" id="A0A6C2UJF4"/>
<comment type="caution">
    <text evidence="8">Lacks conserved residue(s) required for the propagation of feature annotation.</text>
</comment>
<evidence type="ECO:0000256" key="2">
    <source>
        <dbReference type="ARBA" id="ARBA00008239"/>
    </source>
</evidence>
<dbReference type="PANTHER" id="PTHR11528">
    <property type="entry name" value="HEAT SHOCK PROTEIN 90 FAMILY MEMBER"/>
    <property type="match status" value="1"/>
</dbReference>
<dbReference type="PIRSF" id="PIRSF002583">
    <property type="entry name" value="Hsp90"/>
    <property type="match status" value="1"/>
</dbReference>
<dbReference type="GO" id="GO:0005737">
    <property type="term" value="C:cytoplasm"/>
    <property type="evidence" value="ECO:0007669"/>
    <property type="project" value="UniProtKB-SubCell"/>
</dbReference>
<dbReference type="RefSeq" id="WP_136061533.1">
    <property type="nucleotide sequence ID" value="NZ_CAAHFH010000001.1"/>
</dbReference>
<keyword evidence="6 8" id="KW-0346">Stress response</keyword>
<proteinExistence type="inferred from homology"/>
<evidence type="ECO:0000256" key="9">
    <source>
        <dbReference type="PIRSR" id="PIRSR002583-1"/>
    </source>
</evidence>
<dbReference type="Gene3D" id="1.20.120.790">
    <property type="entry name" value="Heat shock protein 90, C-terminal domain"/>
    <property type="match status" value="1"/>
</dbReference>
<dbReference type="CDD" id="cd16927">
    <property type="entry name" value="HATPase_Hsp90-like"/>
    <property type="match status" value="1"/>
</dbReference>
<dbReference type="GO" id="GO:0140662">
    <property type="term" value="F:ATP-dependent protein folding chaperone"/>
    <property type="evidence" value="ECO:0007669"/>
    <property type="project" value="InterPro"/>
</dbReference>
<dbReference type="HAMAP" id="MF_00505">
    <property type="entry name" value="HSP90"/>
    <property type="match status" value="1"/>
</dbReference>
<dbReference type="InterPro" id="IPR020575">
    <property type="entry name" value="Hsp90_N"/>
</dbReference>
<dbReference type="EMBL" id="CAAHFH010000001">
    <property type="protein sequence ID" value="VGO20089.1"/>
    <property type="molecule type" value="Genomic_DNA"/>
</dbReference>
<dbReference type="InterPro" id="IPR037196">
    <property type="entry name" value="HSP90_C"/>
</dbReference>
<keyword evidence="12" id="KW-1185">Reference proteome</keyword>
<feature type="binding site" evidence="9">
    <location>
        <position position="336"/>
    </location>
    <ligand>
        <name>ATP</name>
        <dbReference type="ChEBI" id="CHEBI:30616"/>
    </ligand>
</feature>
<dbReference type="PRINTS" id="PR00775">
    <property type="entry name" value="HEATSHOCK90"/>
</dbReference>
<evidence type="ECO:0000256" key="3">
    <source>
        <dbReference type="ARBA" id="ARBA00022490"/>
    </source>
</evidence>
<evidence type="ECO:0000256" key="4">
    <source>
        <dbReference type="ARBA" id="ARBA00022741"/>
    </source>
</evidence>
<feature type="domain" description="Histidine kinase/HSP90-like ATPase" evidence="10">
    <location>
        <begin position="26"/>
        <end position="181"/>
    </location>
</feature>
<dbReference type="InterPro" id="IPR019805">
    <property type="entry name" value="Heat_shock_protein_90_CS"/>
</dbReference>
<feature type="region of interest" description="A; substrate-binding" evidence="8">
    <location>
        <begin position="1"/>
        <end position="336"/>
    </location>
</feature>
<protein>
    <recommendedName>
        <fullName evidence="8">Chaperone protein HtpG</fullName>
    </recommendedName>
    <alternativeName>
        <fullName evidence="8">Heat shock protein HtpG</fullName>
    </alternativeName>
    <alternativeName>
        <fullName evidence="8">High temperature protein G</fullName>
    </alternativeName>
</protein>
<dbReference type="SUPFAM" id="SSF110942">
    <property type="entry name" value="HSP90 C-terminal domain"/>
    <property type="match status" value="1"/>
</dbReference>
<accession>A0A6C2UJF4</accession>
<dbReference type="GO" id="GO:0005524">
    <property type="term" value="F:ATP binding"/>
    <property type="evidence" value="ECO:0007669"/>
    <property type="project" value="UniProtKB-UniRule"/>
</dbReference>
<dbReference type="Gene3D" id="3.30.230.80">
    <property type="match status" value="1"/>
</dbReference>
<keyword evidence="3 8" id="KW-0963">Cytoplasm</keyword>
<dbReference type="Pfam" id="PF13589">
    <property type="entry name" value="HATPase_c_3"/>
    <property type="match status" value="1"/>
</dbReference>
<comment type="function">
    <text evidence="8">Molecular chaperone. Has ATPase activity.</text>
</comment>